<dbReference type="InterPro" id="IPR027417">
    <property type="entry name" value="P-loop_NTPase"/>
</dbReference>
<evidence type="ECO:0008006" key="3">
    <source>
        <dbReference type="Google" id="ProtNLM"/>
    </source>
</evidence>
<dbReference type="Proteomes" id="UP000199695">
    <property type="component" value="Unassembled WGS sequence"/>
</dbReference>
<keyword evidence="2" id="KW-1185">Reference proteome</keyword>
<dbReference type="SUPFAM" id="SSF52540">
    <property type="entry name" value="P-loop containing nucleoside triphosphate hydrolases"/>
    <property type="match status" value="1"/>
</dbReference>
<sequence length="582" mass="67709">MRNHIIDFLKKELIGPDPIPPYVQPNGEEVLFDLPRQRYGAGILYPQQYTLENTEKLSEEEKNIVESNKGIEDVEEVLDRTKIDTHGNYDEDREQEGFEEVVNLTNAYFPSAIGVSCFVEIPEKGFSVQVKAGRYKFDEFIYKDENQDEKKRKAYLRECINEIIHIKAEEIPPLPKQNLKKPIQVKEKDTGLVLYITNRSVFRGDLDKKCLLTFSLVNELLGNEGSFHDSEKCFFQVEMKIRSRDGKACFLPYPEKKYIQNEDDKINKLLYRNYMSYAIGHGCSAYWEESTIGRAKSVETRIIPDFEMKPILPAKLDNVELSMFNLSDYGDFNDGIRNLELLCSHYEEWIRQQEKRIHSLDTKLQDTASKQIKNCFRCLERIRDGIQLLQIDEKVQQAFQYMNRAMLSQQLRYSLPLRKWYENKSTVIKPFRNIDLFNKNTWPRSDLGHWRPFQIAFILMNLKSMALPESKERDIVDIIWFPTGGGKTEAYLGLSAFSIFLRRLKDPLDSGTSVLMRYTLRLLTTQQFQRAAALITACEEIRQDCPDILGSDRITIGLWVGDSLSPNTRQDAKNILSKMGQI</sequence>
<dbReference type="OrthoDB" id="713315at2"/>
<organism evidence="1 2">
    <name type="scientific">Lihuaxuella thermophila</name>
    <dbReference type="NCBI Taxonomy" id="1173111"/>
    <lineage>
        <taxon>Bacteria</taxon>
        <taxon>Bacillati</taxon>
        <taxon>Bacillota</taxon>
        <taxon>Bacilli</taxon>
        <taxon>Bacillales</taxon>
        <taxon>Thermoactinomycetaceae</taxon>
        <taxon>Lihuaxuella</taxon>
    </lineage>
</organism>
<reference evidence="1 2" key="1">
    <citation type="submission" date="2016-10" db="EMBL/GenBank/DDBJ databases">
        <authorList>
            <person name="de Groot N.N."/>
        </authorList>
    </citation>
    <scope>NUCLEOTIDE SEQUENCE [LARGE SCALE GENOMIC DNA]</scope>
    <source>
        <strain evidence="1 2">DSM 46701</strain>
    </source>
</reference>
<evidence type="ECO:0000313" key="1">
    <source>
        <dbReference type="EMBL" id="SEN19021.1"/>
    </source>
</evidence>
<dbReference type="STRING" id="1173111.SAMN05444955_1071"/>
<dbReference type="AlphaFoldDB" id="A0A1H8EHG8"/>
<name>A0A1H8EHG8_9BACL</name>
<proteinExistence type="predicted"/>
<protein>
    <recommendedName>
        <fullName evidence="3">Helicase conserved C-terminal domain-containing protein</fullName>
    </recommendedName>
</protein>
<dbReference type="RefSeq" id="WP_089967624.1">
    <property type="nucleotide sequence ID" value="NZ_FOCQ01000007.1"/>
</dbReference>
<evidence type="ECO:0000313" key="2">
    <source>
        <dbReference type="Proteomes" id="UP000199695"/>
    </source>
</evidence>
<accession>A0A1H8EHG8</accession>
<dbReference type="EMBL" id="FOCQ01000007">
    <property type="protein sequence ID" value="SEN19021.1"/>
    <property type="molecule type" value="Genomic_DNA"/>
</dbReference>
<gene>
    <name evidence="1" type="ORF">SAMN05444955_1071</name>
</gene>